<comment type="caution">
    <text evidence="4">The sequence shown here is derived from an EMBL/GenBank/DDBJ whole genome shotgun (WGS) entry which is preliminary data.</text>
</comment>
<dbReference type="GO" id="GO:0016787">
    <property type="term" value="F:hydrolase activity"/>
    <property type="evidence" value="ECO:0007669"/>
    <property type="project" value="UniProtKB-KW"/>
</dbReference>
<dbReference type="eggNOG" id="ENOG502SIH4">
    <property type="taxonomic scope" value="Eukaryota"/>
</dbReference>
<accession>G4TF45</accession>
<organism evidence="4 5">
    <name type="scientific">Serendipita indica (strain DSM 11827)</name>
    <name type="common">Root endophyte fungus</name>
    <name type="synonym">Piriformospora indica</name>
    <dbReference type="NCBI Taxonomy" id="1109443"/>
    <lineage>
        <taxon>Eukaryota</taxon>
        <taxon>Fungi</taxon>
        <taxon>Dikarya</taxon>
        <taxon>Basidiomycota</taxon>
        <taxon>Agaricomycotina</taxon>
        <taxon>Agaricomycetes</taxon>
        <taxon>Sebacinales</taxon>
        <taxon>Serendipitaceae</taxon>
        <taxon>Serendipita</taxon>
    </lineage>
</organism>
<evidence type="ECO:0000256" key="2">
    <source>
        <dbReference type="ARBA" id="ARBA00022801"/>
    </source>
</evidence>
<evidence type="ECO:0000256" key="1">
    <source>
        <dbReference type="ARBA" id="ARBA00010088"/>
    </source>
</evidence>
<name>G4TF45_SERID</name>
<reference evidence="4 5" key="1">
    <citation type="journal article" date="2011" name="PLoS Pathog.">
        <title>Endophytic Life Strategies Decoded by Genome and Transcriptome Analyses of the Mutualistic Root Symbiont Piriformospora indica.</title>
        <authorList>
            <person name="Zuccaro A."/>
            <person name="Lahrmann U."/>
            <person name="Guldener U."/>
            <person name="Langen G."/>
            <person name="Pfiffi S."/>
            <person name="Biedenkopf D."/>
            <person name="Wong P."/>
            <person name="Samans B."/>
            <person name="Grimm C."/>
            <person name="Basiewicz M."/>
            <person name="Murat C."/>
            <person name="Martin F."/>
            <person name="Kogel K.H."/>
        </authorList>
    </citation>
    <scope>NUCLEOTIDE SEQUENCE [LARGE SCALE GENOMIC DNA]</scope>
    <source>
        <strain evidence="4 5">DSM 11827</strain>
    </source>
</reference>
<dbReference type="EMBL" id="CAFZ01000067">
    <property type="protein sequence ID" value="CCA69925.1"/>
    <property type="molecule type" value="Genomic_DNA"/>
</dbReference>
<gene>
    <name evidence="4" type="ORF">PIIN_03865</name>
</gene>
<dbReference type="AlphaFoldDB" id="G4TF45"/>
<dbReference type="STRING" id="1109443.G4TF45"/>
<evidence type="ECO:0000313" key="5">
    <source>
        <dbReference type="Proteomes" id="UP000007148"/>
    </source>
</evidence>
<dbReference type="PANTHER" id="PTHR43248">
    <property type="entry name" value="2-SUCCINYL-6-HYDROXY-2,4-CYCLOHEXADIENE-1-CARBOXYLATE SYNTHASE"/>
    <property type="match status" value="1"/>
</dbReference>
<proteinExistence type="inferred from homology"/>
<keyword evidence="2" id="KW-0378">Hydrolase</keyword>
<protein>
    <recommendedName>
        <fullName evidence="3">Peptidase S33 tripeptidyl aminopeptidase-like C-terminal domain-containing protein</fullName>
    </recommendedName>
</protein>
<comment type="similarity">
    <text evidence="1">Belongs to the peptidase S33 family.</text>
</comment>
<dbReference type="Gene3D" id="3.40.50.1820">
    <property type="entry name" value="alpha/beta hydrolase"/>
    <property type="match status" value="1"/>
</dbReference>
<dbReference type="OrthoDB" id="425534at2759"/>
<evidence type="ECO:0000313" key="4">
    <source>
        <dbReference type="EMBL" id="CCA69925.1"/>
    </source>
</evidence>
<dbReference type="Pfam" id="PF08386">
    <property type="entry name" value="Abhydrolase_4"/>
    <property type="match status" value="1"/>
</dbReference>
<dbReference type="HOGENOM" id="CLU_013364_5_1_1"/>
<dbReference type="Proteomes" id="UP000007148">
    <property type="component" value="Unassembled WGS sequence"/>
</dbReference>
<dbReference type="InterPro" id="IPR051601">
    <property type="entry name" value="Serine_prot/Carboxylest_S33"/>
</dbReference>
<sequence length="505" mass="56028">MFYNPGGPGVSGLELVMKQGDLLQSQLGEDWDVVSWDTRGIGESGPDIKLFASDSEYDAFWSRLQGNKTLSSRGNLTQSADAEAFTSQVPTFDNFTISLNEMMVSKNGDKLKHVGTCANVRDLVYLVDATYGEGFDVNFWGISYGTLLGTYLTQMFPERVGRVILDGVYDAEKHSNQAPMKWIDTDDLTIDHGLLMWAQACAATPNCYAARQLSNPTPEKVLALFDQALNTAHAQYNGYVWTVQGQNNQTAYLDKNNFSWDFIASNIRTALYDQKLWQILGETIPVIVSLQHNSKETAQFELKLPFRPQYGILPEYALDMVNIAIYCSDTIDPAGETTEDLFQAFVDAAQKTSKWAGATLAQNMRSHCHRFASRAIERLPQKMNKKPKNVVLVIGNTGDPITPYDSARRVASSEFLGNQSRLIKFNAVGHGSHALNSTCVDNAVKRYVNGEPPSDKGNDEADIVCDVDRTPYGSIPQEWRSSAVLSTRISMVAFVALLFISLWAL</sequence>
<dbReference type="SUPFAM" id="SSF53474">
    <property type="entry name" value="alpha/beta-Hydrolases"/>
    <property type="match status" value="1"/>
</dbReference>
<dbReference type="OMA" id="HAVYGVF"/>
<dbReference type="PANTHER" id="PTHR43248:SF25">
    <property type="entry name" value="AB HYDROLASE-1 DOMAIN-CONTAINING PROTEIN-RELATED"/>
    <property type="match status" value="1"/>
</dbReference>
<dbReference type="InParanoid" id="G4TF45"/>
<keyword evidence="5" id="KW-1185">Reference proteome</keyword>
<dbReference type="InterPro" id="IPR013595">
    <property type="entry name" value="Pept_S33_TAP-like_C"/>
</dbReference>
<feature type="domain" description="Peptidase S33 tripeptidyl aminopeptidase-like C-terminal" evidence="3">
    <location>
        <begin position="356"/>
        <end position="454"/>
    </location>
</feature>
<dbReference type="InterPro" id="IPR029058">
    <property type="entry name" value="AB_hydrolase_fold"/>
</dbReference>
<evidence type="ECO:0000259" key="3">
    <source>
        <dbReference type="Pfam" id="PF08386"/>
    </source>
</evidence>